<dbReference type="AlphaFoldDB" id="A0A3S0J253"/>
<sequence length="317" mass="37530">MRDEIGGFFELELLNGQEYHSNAIKLNKARSALYYFIKANKVSKIYLPYYMCECILEPILSLGIEYEMYRIDREMQPIFNGELYSDHYLLYINYFGLNTNNVYKLVTKYKNIIIDNTQAFFDFPIKDIPTIYSPRKFFGVPDGAYLYHSNQLEENINTSVSFDKVNFLTKRIDVSAEKSYELFQENERILTSEGLSEMSRLTKRLLSSIDYDRAREARNINFLYLHKKIGKYNQLKIDTSALNGPMVYPFLFPGENIKEVLIKNKIYIPTYWKEILQVTDENWYENYLSRKLVSIPIDQRYGIQDMNRILNVLNSLI</sequence>
<evidence type="ECO:0000313" key="1">
    <source>
        <dbReference type="EMBL" id="RTR36366.1"/>
    </source>
</evidence>
<protein>
    <recommendedName>
        <fullName evidence="3">DegT/DnrJ/EryC1/StrS aminotransferase family protein</fullName>
    </recommendedName>
</protein>
<reference evidence="1 2" key="1">
    <citation type="submission" date="2018-12" db="EMBL/GenBank/DDBJ databases">
        <title>Bacillus yapensis draft genome sequence.</title>
        <authorList>
            <person name="Yu L."/>
            <person name="Xu X."/>
            <person name="Tang X."/>
        </authorList>
    </citation>
    <scope>NUCLEOTIDE SEQUENCE [LARGE SCALE GENOMIC DNA]</scope>
    <source>
        <strain evidence="1 2">XXST-01</strain>
    </source>
</reference>
<dbReference type="OrthoDB" id="8955051at2"/>
<dbReference type="RefSeq" id="WP_126405645.1">
    <property type="nucleotide sequence ID" value="NZ_RXNT01000001.1"/>
</dbReference>
<evidence type="ECO:0008006" key="3">
    <source>
        <dbReference type="Google" id="ProtNLM"/>
    </source>
</evidence>
<evidence type="ECO:0000313" key="2">
    <source>
        <dbReference type="Proteomes" id="UP000271374"/>
    </source>
</evidence>
<proteinExistence type="predicted"/>
<dbReference type="Proteomes" id="UP000271374">
    <property type="component" value="Unassembled WGS sequence"/>
</dbReference>
<organism evidence="1 2">
    <name type="scientific">Bacillus yapensis</name>
    <dbReference type="NCBI Taxonomy" id="2492960"/>
    <lineage>
        <taxon>Bacteria</taxon>
        <taxon>Bacillati</taxon>
        <taxon>Bacillota</taxon>
        <taxon>Bacilli</taxon>
        <taxon>Bacillales</taxon>
        <taxon>Bacillaceae</taxon>
        <taxon>Bacillus</taxon>
    </lineage>
</organism>
<comment type="caution">
    <text evidence="1">The sequence shown here is derived from an EMBL/GenBank/DDBJ whole genome shotgun (WGS) entry which is preliminary data.</text>
</comment>
<keyword evidence="2" id="KW-1185">Reference proteome</keyword>
<accession>A0A3S0J253</accession>
<dbReference type="EMBL" id="RXNT01000001">
    <property type="protein sequence ID" value="RTR36366.1"/>
    <property type="molecule type" value="Genomic_DNA"/>
</dbReference>
<name>A0A3S0J253_9BACI</name>
<gene>
    <name evidence="1" type="ORF">EKG37_02070</name>
</gene>